<dbReference type="Gene3D" id="3.50.50.60">
    <property type="entry name" value="FAD/NAD(P)-binding domain"/>
    <property type="match status" value="1"/>
</dbReference>
<feature type="binding site" evidence="6">
    <location>
        <begin position="62"/>
        <end position="63"/>
    </location>
    <ligand>
        <name>FAD</name>
        <dbReference type="ChEBI" id="CHEBI:57692"/>
    </ligand>
</feature>
<evidence type="ECO:0000313" key="11">
    <source>
        <dbReference type="WBParaSite" id="PSAMB.scaffold13474size2250.g35501.t1"/>
    </source>
</evidence>
<comment type="similarity">
    <text evidence="3 7">Belongs to the flavin monoamine oxidase family.</text>
</comment>
<comment type="subcellular location">
    <subcellularLocation>
        <location evidence="2">Mitochondrion outer membrane</location>
        <topology evidence="2">Single-pass type IV membrane protein</topology>
        <orientation evidence="2">Cytoplasmic side</orientation>
    </subcellularLocation>
</comment>
<dbReference type="PANTHER" id="PTHR43563:SF14">
    <property type="entry name" value="AMINE OXIDASE"/>
    <property type="match status" value="1"/>
</dbReference>
<keyword evidence="7" id="KW-0285">Flavoprotein</keyword>
<feature type="binding site" evidence="6">
    <location>
        <position position="268"/>
    </location>
    <ligand>
        <name>FAD</name>
        <dbReference type="ChEBI" id="CHEBI:57692"/>
    </ligand>
</feature>
<dbReference type="InterPro" id="IPR050703">
    <property type="entry name" value="Flavin_MAO"/>
</dbReference>
<evidence type="ECO:0000256" key="5">
    <source>
        <dbReference type="ARBA" id="ARBA00048448"/>
    </source>
</evidence>
<keyword evidence="8" id="KW-0732">Signal</keyword>
<sequence>MTTKMFETRLLLLMTIAVFRTSIAVEPAQFDVIVVGGGLSGMTAAYELSKFKAHNITVLVLEAQNRLGGRAYTVELPGSNGTDGFDLGGQWVGRTQYYVMHMLNELGISTYAQYATGDKKQRMTQNGTISSFQGDGLRASLIGSGDVLKLFADIENLAKRVAPTEPMADAQAAEWNQMSVADYAQKAGWTRENRVSLDLICNILFNTKPEQISMLYFLMFLNSAGGGLDTLTRDDTHGANAFRITNGAQSLVEAMAKSVPEVRNFRQVTRVRTVNDHVEVETKEGDIKRARYVILAIPPNKAAEIRFQPPLSDEKAQLLRNFYPKGKGFKFVFTYATTWWRSKNLAGQVLSVAQM</sequence>
<dbReference type="WBParaSite" id="PSAMB.scaffold13474size2250.g35501.t1">
    <property type="protein sequence ID" value="PSAMB.scaffold13474size2250.g35501.t1"/>
    <property type="gene ID" value="PSAMB.scaffold13474size2250.g35501"/>
</dbReference>
<reference evidence="11" key="1">
    <citation type="submission" date="2022-11" db="UniProtKB">
        <authorList>
            <consortium name="WormBaseParasite"/>
        </authorList>
    </citation>
    <scope>IDENTIFICATION</scope>
</reference>
<dbReference type="GO" id="GO:0008131">
    <property type="term" value="F:primary methylamine oxidase activity"/>
    <property type="evidence" value="ECO:0007669"/>
    <property type="project" value="UniProtKB-ARBA"/>
</dbReference>
<comment type="cofactor">
    <cofactor evidence="1 7">
        <name>FAD</name>
        <dbReference type="ChEBI" id="CHEBI:57692"/>
    </cofactor>
</comment>
<dbReference type="PRINTS" id="PR00757">
    <property type="entry name" value="AMINEOXDASEF"/>
</dbReference>
<feature type="chain" id="PRO_5037955216" description="Amine oxidase" evidence="8">
    <location>
        <begin position="25"/>
        <end position="355"/>
    </location>
</feature>
<keyword evidence="7" id="KW-0274">FAD</keyword>
<dbReference type="InterPro" id="IPR036188">
    <property type="entry name" value="FAD/NAD-bd_sf"/>
</dbReference>
<evidence type="ECO:0000259" key="9">
    <source>
        <dbReference type="Pfam" id="PF01593"/>
    </source>
</evidence>
<evidence type="ECO:0000256" key="7">
    <source>
        <dbReference type="RuleBase" id="RU362067"/>
    </source>
</evidence>
<dbReference type="PANTHER" id="PTHR43563">
    <property type="entry name" value="AMINE OXIDASE"/>
    <property type="match status" value="1"/>
</dbReference>
<dbReference type="GO" id="GO:0005741">
    <property type="term" value="C:mitochondrial outer membrane"/>
    <property type="evidence" value="ECO:0007669"/>
    <property type="project" value="UniProtKB-SubCell"/>
</dbReference>
<feature type="binding site" evidence="6">
    <location>
        <position position="40"/>
    </location>
    <ligand>
        <name>FAD</name>
        <dbReference type="ChEBI" id="CHEBI:57692"/>
    </ligand>
</feature>
<dbReference type="Gene3D" id="1.10.405.10">
    <property type="entry name" value="Guanine Nucleotide Dissociation Inhibitor, domain 1"/>
    <property type="match status" value="1"/>
</dbReference>
<dbReference type="EC" id="1.4.3.-" evidence="7"/>
<dbReference type="InterPro" id="IPR001613">
    <property type="entry name" value="Flavin_amine_oxidase"/>
</dbReference>
<dbReference type="SUPFAM" id="SSF51905">
    <property type="entry name" value="FAD/NAD(P)-binding domain"/>
    <property type="match status" value="1"/>
</dbReference>
<name>A0A914UZU9_9BILA</name>
<evidence type="ECO:0000256" key="8">
    <source>
        <dbReference type="SAM" id="SignalP"/>
    </source>
</evidence>
<evidence type="ECO:0000313" key="10">
    <source>
        <dbReference type="Proteomes" id="UP000887566"/>
    </source>
</evidence>
<keyword evidence="10" id="KW-1185">Reference proteome</keyword>
<dbReference type="InterPro" id="IPR002937">
    <property type="entry name" value="Amino_oxidase"/>
</dbReference>
<dbReference type="Proteomes" id="UP000887566">
    <property type="component" value="Unplaced"/>
</dbReference>
<feature type="domain" description="Amine oxidase" evidence="9">
    <location>
        <begin position="39"/>
        <end position="344"/>
    </location>
</feature>
<dbReference type="GO" id="GO:0097621">
    <property type="term" value="F:monoamine oxidase activity"/>
    <property type="evidence" value="ECO:0007669"/>
    <property type="project" value="UniProtKB-EC"/>
</dbReference>
<evidence type="ECO:0000256" key="4">
    <source>
        <dbReference type="ARBA" id="ARBA00023002"/>
    </source>
</evidence>
<protein>
    <recommendedName>
        <fullName evidence="7">Amine oxidase</fullName>
        <ecNumber evidence="7">1.4.3.-</ecNumber>
    </recommendedName>
</protein>
<comment type="catalytic activity">
    <reaction evidence="5">
        <text>a secondary aliphatic amine + O2 + H2O = a primary amine + an aldehyde + H2O2</text>
        <dbReference type="Rhea" id="RHEA:26414"/>
        <dbReference type="ChEBI" id="CHEBI:15377"/>
        <dbReference type="ChEBI" id="CHEBI:15379"/>
        <dbReference type="ChEBI" id="CHEBI:16240"/>
        <dbReference type="ChEBI" id="CHEBI:17478"/>
        <dbReference type="ChEBI" id="CHEBI:58855"/>
        <dbReference type="ChEBI" id="CHEBI:65296"/>
        <dbReference type="EC" id="1.4.3.4"/>
    </reaction>
</comment>
<evidence type="ECO:0000256" key="2">
    <source>
        <dbReference type="ARBA" id="ARBA00004362"/>
    </source>
</evidence>
<dbReference type="AlphaFoldDB" id="A0A914UZU9"/>
<evidence type="ECO:0000256" key="6">
    <source>
        <dbReference type="PIRSR" id="PIRSR601613-1"/>
    </source>
</evidence>
<evidence type="ECO:0000256" key="1">
    <source>
        <dbReference type="ARBA" id="ARBA00001974"/>
    </source>
</evidence>
<dbReference type="Pfam" id="PF01593">
    <property type="entry name" value="Amino_oxidase"/>
    <property type="match status" value="1"/>
</dbReference>
<evidence type="ECO:0000256" key="3">
    <source>
        <dbReference type="ARBA" id="ARBA00005995"/>
    </source>
</evidence>
<feature type="signal peptide" evidence="8">
    <location>
        <begin position="1"/>
        <end position="24"/>
    </location>
</feature>
<proteinExistence type="inferred from homology"/>
<keyword evidence="4 7" id="KW-0560">Oxidoreductase</keyword>
<organism evidence="10 11">
    <name type="scientific">Plectus sambesii</name>
    <dbReference type="NCBI Taxonomy" id="2011161"/>
    <lineage>
        <taxon>Eukaryota</taxon>
        <taxon>Metazoa</taxon>
        <taxon>Ecdysozoa</taxon>
        <taxon>Nematoda</taxon>
        <taxon>Chromadorea</taxon>
        <taxon>Plectida</taxon>
        <taxon>Plectina</taxon>
        <taxon>Plectoidea</taxon>
        <taxon>Plectidae</taxon>
        <taxon>Plectus</taxon>
    </lineage>
</organism>
<dbReference type="Gene3D" id="3.90.660.10">
    <property type="match status" value="1"/>
</dbReference>
<accession>A0A914UZU9</accession>